<reference evidence="3" key="1">
    <citation type="journal article" date="2019" name="Int. J. Syst. Evol. Microbiol.">
        <title>The Global Catalogue of Microorganisms (GCM) 10K type strain sequencing project: providing services to taxonomists for standard genome sequencing and annotation.</title>
        <authorList>
            <consortium name="The Broad Institute Genomics Platform"/>
            <consortium name="The Broad Institute Genome Sequencing Center for Infectious Disease"/>
            <person name="Wu L."/>
            <person name="Ma J."/>
        </authorList>
    </citation>
    <scope>NUCLEOTIDE SEQUENCE [LARGE SCALE GENOMIC DNA]</scope>
    <source>
        <strain evidence="3">CGMCC 4.7178</strain>
    </source>
</reference>
<evidence type="ECO:0000313" key="2">
    <source>
        <dbReference type="EMBL" id="GGO47725.1"/>
    </source>
</evidence>
<dbReference type="EMBL" id="BMMP01000006">
    <property type="protein sequence ID" value="GGO47725.1"/>
    <property type="molecule type" value="Genomic_DNA"/>
</dbReference>
<dbReference type="Gene3D" id="1.10.287.1060">
    <property type="entry name" value="ESAT-6-like"/>
    <property type="match status" value="1"/>
</dbReference>
<comment type="caution">
    <text evidence="2">The sequence shown here is derived from an EMBL/GenBank/DDBJ whole genome shotgun (WGS) entry which is preliminary data.</text>
</comment>
<dbReference type="Proteomes" id="UP000631535">
    <property type="component" value="Unassembled WGS sequence"/>
</dbReference>
<evidence type="ECO:0008006" key="4">
    <source>
        <dbReference type="Google" id="ProtNLM"/>
    </source>
</evidence>
<sequence>MSGEESTAEEIIELGIEVIKPGGRPEELKQAAKEWRSLKSEVEGILRDLNKEVERAVGDTWRGPAAEAFEQHWKNFKSTVEKSTAQFDEAAEGLDKAAKGIKEVNEKVEKIYIEIGISVAVSVGMSFLTVGVSAAVGTARVTMLVNRALDLCRGLGTLLRAVGTAFRTLYNSGRAGKLAAEGLANWASGTAGGMATSLVSGKGFEVSSNLAGGLGGATAGAAAGKAASALGKGDFASGVATGAVGGVAGDALNSTPVFSDKEFDVKQSAVTAITGGAAGGLSSTARGFDRGMKDIADDMSSDFNYRGERPEHDRIAGDLAFGSSAEVSGGISANTGKDAAEEIDQVAGDASSGASKGVAGDNASPLDKIREDFG</sequence>
<proteinExistence type="predicted"/>
<accession>A0ABQ2M759</accession>
<dbReference type="SUPFAM" id="SSF140453">
    <property type="entry name" value="EsxAB dimer-like"/>
    <property type="match status" value="1"/>
</dbReference>
<keyword evidence="3" id="KW-1185">Reference proteome</keyword>
<evidence type="ECO:0000313" key="3">
    <source>
        <dbReference type="Proteomes" id="UP000631535"/>
    </source>
</evidence>
<dbReference type="RefSeq" id="WP_189036836.1">
    <property type="nucleotide sequence ID" value="NZ_BMMP01000006.1"/>
</dbReference>
<feature type="region of interest" description="Disordered" evidence="1">
    <location>
        <begin position="345"/>
        <end position="374"/>
    </location>
</feature>
<dbReference type="InterPro" id="IPR010310">
    <property type="entry name" value="T7SS_ESAT-6-like"/>
</dbReference>
<organism evidence="2 3">
    <name type="scientific">Streptomyces daqingensis</name>
    <dbReference type="NCBI Taxonomy" id="1472640"/>
    <lineage>
        <taxon>Bacteria</taxon>
        <taxon>Bacillati</taxon>
        <taxon>Actinomycetota</taxon>
        <taxon>Actinomycetes</taxon>
        <taxon>Kitasatosporales</taxon>
        <taxon>Streptomycetaceae</taxon>
        <taxon>Streptomyces</taxon>
    </lineage>
</organism>
<dbReference type="InterPro" id="IPR036689">
    <property type="entry name" value="ESAT-6-like_sf"/>
</dbReference>
<gene>
    <name evidence="2" type="ORF">GCM10012287_21020</name>
</gene>
<evidence type="ECO:0000256" key="1">
    <source>
        <dbReference type="SAM" id="MobiDB-lite"/>
    </source>
</evidence>
<dbReference type="Pfam" id="PF06013">
    <property type="entry name" value="WXG100"/>
    <property type="match status" value="1"/>
</dbReference>
<name>A0ABQ2M759_9ACTN</name>
<dbReference type="NCBIfam" id="TIGR03930">
    <property type="entry name" value="WXG100_ESAT6"/>
    <property type="match status" value="1"/>
</dbReference>
<protein>
    <recommendedName>
        <fullName evidence="4">WXG100 family type VII secretion target</fullName>
    </recommendedName>
</protein>